<dbReference type="Proteomes" id="UP000465622">
    <property type="component" value="Chromosome"/>
</dbReference>
<evidence type="ECO:0000313" key="4">
    <source>
        <dbReference type="Proteomes" id="UP000465622"/>
    </source>
</evidence>
<protein>
    <submittedName>
        <fullName evidence="3">Nucleoid-associated protein YbaB</fullName>
    </submittedName>
</protein>
<dbReference type="Pfam" id="PF02575">
    <property type="entry name" value="YbaB_DNA_bd"/>
    <property type="match status" value="1"/>
</dbReference>
<evidence type="ECO:0000256" key="1">
    <source>
        <dbReference type="SAM" id="MobiDB-lite"/>
    </source>
</evidence>
<name>A0AAI8TTS4_MYCME</name>
<dbReference type="RefSeq" id="WP_051578564.1">
    <property type="nucleotide sequence ID" value="NZ_AP022567.1"/>
</dbReference>
<evidence type="ECO:0000313" key="5">
    <source>
        <dbReference type="Proteomes" id="UP001241092"/>
    </source>
</evidence>
<dbReference type="EMBL" id="AP027452">
    <property type="protein sequence ID" value="BDY28266.1"/>
    <property type="molecule type" value="Genomic_DNA"/>
</dbReference>
<proteinExistence type="predicted"/>
<dbReference type="SUPFAM" id="SSF82607">
    <property type="entry name" value="YbaB-like"/>
    <property type="match status" value="1"/>
</dbReference>
<dbReference type="GO" id="GO:0003677">
    <property type="term" value="F:DNA binding"/>
    <property type="evidence" value="ECO:0007669"/>
    <property type="project" value="InterPro"/>
</dbReference>
<accession>A0AAI8TTS4</accession>
<dbReference type="InterPro" id="IPR036894">
    <property type="entry name" value="YbaB-like_sf"/>
</dbReference>
<evidence type="ECO:0000313" key="3">
    <source>
        <dbReference type="EMBL" id="BDY28266.1"/>
    </source>
</evidence>
<dbReference type="InterPro" id="IPR004401">
    <property type="entry name" value="YbaB/EbfC"/>
</dbReference>
<dbReference type="Gene3D" id="3.30.1310.10">
    <property type="entry name" value="Nucleoid-associated protein YbaB-like domain"/>
    <property type="match status" value="1"/>
</dbReference>
<reference evidence="2" key="2">
    <citation type="submission" date="2020-02" db="EMBL/GenBank/DDBJ databases">
        <authorList>
            <person name="Matsumoto Y."/>
            <person name="Motooka D."/>
            <person name="Nakamura S."/>
        </authorList>
    </citation>
    <scope>NUCLEOTIDE SEQUENCE</scope>
    <source>
        <strain evidence="2">JCM 12375</strain>
    </source>
</reference>
<reference evidence="2 4" key="1">
    <citation type="journal article" date="2019" name="Emerg. Microbes Infect.">
        <title>Comprehensive subspecies identification of 175 nontuberculous mycobacteria species based on 7547 genomic profiles.</title>
        <authorList>
            <person name="Matsumoto Y."/>
            <person name="Kinjo T."/>
            <person name="Motooka D."/>
            <person name="Nabeya D."/>
            <person name="Jung N."/>
            <person name="Uechi K."/>
            <person name="Horii T."/>
            <person name="Iida T."/>
            <person name="Fujita J."/>
            <person name="Nakamura S."/>
        </authorList>
    </citation>
    <scope>NUCLEOTIDE SEQUENCE [LARGE SCALE GENOMIC DNA]</scope>
    <source>
        <strain evidence="2 4">JCM 12375</strain>
    </source>
</reference>
<gene>
    <name evidence="3" type="primary">ybaB_2</name>
    <name evidence="3" type="ORF">hbim_02197</name>
    <name evidence="2" type="ORF">MMAGJ_24000</name>
</gene>
<dbReference type="AlphaFoldDB" id="A0AAI8TTS4"/>
<dbReference type="EMBL" id="AP022567">
    <property type="protein sequence ID" value="BBX33118.1"/>
    <property type="molecule type" value="Genomic_DNA"/>
</dbReference>
<feature type="region of interest" description="Disordered" evidence="1">
    <location>
        <begin position="123"/>
        <end position="156"/>
    </location>
</feature>
<organism evidence="3 5">
    <name type="scientific">Mycolicibacterium mageritense</name>
    <name type="common">Mycobacterium mageritense</name>
    <dbReference type="NCBI Taxonomy" id="53462"/>
    <lineage>
        <taxon>Bacteria</taxon>
        <taxon>Bacillati</taxon>
        <taxon>Actinomycetota</taxon>
        <taxon>Actinomycetes</taxon>
        <taxon>Mycobacteriales</taxon>
        <taxon>Mycobacteriaceae</taxon>
        <taxon>Mycolicibacterium</taxon>
    </lineage>
</organism>
<reference evidence="3" key="3">
    <citation type="submission" date="2023-03" db="EMBL/GenBank/DDBJ databases">
        <title>Draft genome sequence of a Mycolicibacterium mageritense strain H4_3_1 isolated from a hybrid biological-inorganic system reactor.</title>
        <authorList>
            <person name="Feng X."/>
            <person name="Kazama D."/>
            <person name="Sato K."/>
            <person name="Kobayashi H."/>
        </authorList>
    </citation>
    <scope>NUCLEOTIDE SEQUENCE</scope>
    <source>
        <strain evidence="3">H4_3_1</strain>
    </source>
</reference>
<evidence type="ECO:0000313" key="2">
    <source>
        <dbReference type="EMBL" id="BBX33118.1"/>
    </source>
</evidence>
<dbReference type="Proteomes" id="UP001241092">
    <property type="component" value="Chromosome"/>
</dbReference>
<keyword evidence="4" id="KW-1185">Reference proteome</keyword>
<sequence>MSNDAARHELAEVLALAQEQMADLAAVQKKRAALTASATVADGTVEVTVNAQGIVTRTVIDETYLDEFEFADLGDYITTAAQAAARDVGKRSAELLVPMTERRKKFPALSDIVEGAPDFREWMPDLTPLRPESAAAAGPGDDDGDDDTSYTPTVRR</sequence>